<keyword evidence="2" id="KW-1133">Transmembrane helix</keyword>
<dbReference type="KEGG" id="apb:SAR116_0990"/>
<keyword evidence="4" id="KW-0808">Transferase</keyword>
<dbReference type="Proteomes" id="UP000007460">
    <property type="component" value="Chromosome"/>
</dbReference>
<dbReference type="GO" id="GO:0016740">
    <property type="term" value="F:transferase activity"/>
    <property type="evidence" value="ECO:0007669"/>
    <property type="project" value="UniProtKB-KW"/>
</dbReference>
<evidence type="ECO:0000256" key="2">
    <source>
        <dbReference type="SAM" id="Phobius"/>
    </source>
</evidence>
<evidence type="ECO:0000256" key="1">
    <source>
        <dbReference type="ARBA" id="ARBA00038494"/>
    </source>
</evidence>
<dbReference type="SUPFAM" id="SSF53448">
    <property type="entry name" value="Nucleotide-diphospho-sugar transferases"/>
    <property type="match status" value="1"/>
</dbReference>
<dbReference type="PANTHER" id="PTHR43630">
    <property type="entry name" value="POLY-BETA-1,6-N-ACETYL-D-GLUCOSAMINE SYNTHASE"/>
    <property type="match status" value="1"/>
</dbReference>
<accession>D5BSI6</accession>
<evidence type="ECO:0000259" key="3">
    <source>
        <dbReference type="Pfam" id="PF00535"/>
    </source>
</evidence>
<evidence type="ECO:0000313" key="4">
    <source>
        <dbReference type="EMBL" id="ADE39233.1"/>
    </source>
</evidence>
<dbReference type="AlphaFoldDB" id="D5BSI6"/>
<sequence>MNKSDFLPSVTVTMISYQDETIIETCLQSIREQDYPQDKVVIQLIDGGSTDRTADIAEKYGAIFKSMPELKNYASRRGGLALTTPSTELSLFFSADNRFGSPLTLSKMVAAYLETKSLGVSTLRYAHVRDDRPISRYFALNGGTDPLVVFLRLNDRLAYDEKIWGIAFDADQYEFGLLANFSSFRNFPTIGANGFLYPTNMYKNSHYASDGLHIDMAYEASRKSKGGFAFVEGETIHHCIDTSVIAFVKRRVQYAGDYQFAEKRLYKIFDSHSAFWCIVFAIYSITFIFPILRAIKGYFSKQDIAWFLHPIICFAFTVGYSSFAFKMGLKKCKEKLRLN</sequence>
<dbReference type="EMBL" id="CP001751">
    <property type="protein sequence ID" value="ADE39233.1"/>
    <property type="molecule type" value="Genomic_DNA"/>
</dbReference>
<dbReference type="Pfam" id="PF00535">
    <property type="entry name" value="Glycos_transf_2"/>
    <property type="match status" value="1"/>
</dbReference>
<feature type="transmembrane region" description="Helical" evidence="2">
    <location>
        <begin position="273"/>
        <end position="292"/>
    </location>
</feature>
<name>D5BSI6_PUNMI</name>
<dbReference type="OrthoDB" id="9815923at2"/>
<dbReference type="HOGENOM" id="CLU_803354_0_0_5"/>
<dbReference type="RefSeq" id="WP_013045862.1">
    <property type="nucleotide sequence ID" value="NC_014010.1"/>
</dbReference>
<feature type="transmembrane region" description="Helical" evidence="2">
    <location>
        <begin position="304"/>
        <end position="325"/>
    </location>
</feature>
<reference evidence="4 5" key="1">
    <citation type="journal article" date="2010" name="J. Bacteriol.">
        <title>Complete genome sequence of "Candidatus Puniceispirillum marinum" IMCC1322, a representative of the SAR116 clade in the Alphaproteobacteria.</title>
        <authorList>
            <person name="Oh H.M."/>
            <person name="Kwon K.K."/>
            <person name="Kang I."/>
            <person name="Kang S.G."/>
            <person name="Lee J.H."/>
            <person name="Kim S.J."/>
            <person name="Cho J.C."/>
        </authorList>
    </citation>
    <scope>NUCLEOTIDE SEQUENCE [LARGE SCALE GENOMIC DNA]</scope>
    <source>
        <strain evidence="4 5">IMCC1322</strain>
    </source>
</reference>
<feature type="domain" description="Glycosyltransferase 2-like" evidence="3">
    <location>
        <begin position="12"/>
        <end position="137"/>
    </location>
</feature>
<organism evidence="4 5">
    <name type="scientific">Puniceispirillum marinum (strain IMCC1322)</name>
    <dbReference type="NCBI Taxonomy" id="488538"/>
    <lineage>
        <taxon>Bacteria</taxon>
        <taxon>Pseudomonadati</taxon>
        <taxon>Pseudomonadota</taxon>
        <taxon>Alphaproteobacteria</taxon>
        <taxon>Candidatus Puniceispirillales</taxon>
        <taxon>Candidatus Puniceispirillaceae</taxon>
        <taxon>Candidatus Puniceispirillum</taxon>
    </lineage>
</organism>
<keyword evidence="5" id="KW-1185">Reference proteome</keyword>
<dbReference type="InterPro" id="IPR029044">
    <property type="entry name" value="Nucleotide-diphossugar_trans"/>
</dbReference>
<comment type="similarity">
    <text evidence="1">Belongs to the glycosyltransferase 2 family. WaaE/KdtX subfamily.</text>
</comment>
<evidence type="ECO:0000313" key="5">
    <source>
        <dbReference type="Proteomes" id="UP000007460"/>
    </source>
</evidence>
<keyword evidence="2" id="KW-0472">Membrane</keyword>
<dbReference type="PANTHER" id="PTHR43630:SF2">
    <property type="entry name" value="GLYCOSYLTRANSFERASE"/>
    <property type="match status" value="1"/>
</dbReference>
<keyword evidence="2" id="KW-0812">Transmembrane</keyword>
<dbReference type="eggNOG" id="COG1215">
    <property type="taxonomic scope" value="Bacteria"/>
</dbReference>
<dbReference type="Gene3D" id="3.90.550.10">
    <property type="entry name" value="Spore Coat Polysaccharide Biosynthesis Protein SpsA, Chain A"/>
    <property type="match status" value="1"/>
</dbReference>
<gene>
    <name evidence="4" type="ordered locus">SAR116_0990</name>
</gene>
<dbReference type="STRING" id="488538.SAR116_0990"/>
<dbReference type="InterPro" id="IPR001173">
    <property type="entry name" value="Glyco_trans_2-like"/>
</dbReference>
<protein>
    <submittedName>
        <fullName evidence="4">Glycosyl transferase</fullName>
    </submittedName>
</protein>
<proteinExistence type="inferred from homology"/>